<keyword evidence="1" id="KW-0732">Signal</keyword>
<feature type="signal peptide" evidence="1">
    <location>
        <begin position="1"/>
        <end position="23"/>
    </location>
</feature>
<dbReference type="EMBL" id="CAJPEX010008280">
    <property type="protein sequence ID" value="CAG0924617.1"/>
    <property type="molecule type" value="Genomic_DNA"/>
</dbReference>
<dbReference type="AlphaFoldDB" id="A0A7R9BZE8"/>
<evidence type="ECO:0008006" key="4">
    <source>
        <dbReference type="Google" id="ProtNLM"/>
    </source>
</evidence>
<organism evidence="2">
    <name type="scientific">Notodromas monacha</name>
    <dbReference type="NCBI Taxonomy" id="399045"/>
    <lineage>
        <taxon>Eukaryota</taxon>
        <taxon>Metazoa</taxon>
        <taxon>Ecdysozoa</taxon>
        <taxon>Arthropoda</taxon>
        <taxon>Crustacea</taxon>
        <taxon>Oligostraca</taxon>
        <taxon>Ostracoda</taxon>
        <taxon>Podocopa</taxon>
        <taxon>Podocopida</taxon>
        <taxon>Cypridocopina</taxon>
        <taxon>Cypridoidea</taxon>
        <taxon>Cyprididae</taxon>
        <taxon>Notodromas</taxon>
    </lineage>
</organism>
<evidence type="ECO:0000313" key="2">
    <source>
        <dbReference type="EMBL" id="CAD7284465.1"/>
    </source>
</evidence>
<evidence type="ECO:0000313" key="3">
    <source>
        <dbReference type="Proteomes" id="UP000678499"/>
    </source>
</evidence>
<feature type="non-terminal residue" evidence="2">
    <location>
        <position position="1"/>
    </location>
</feature>
<keyword evidence="3" id="KW-1185">Reference proteome</keyword>
<gene>
    <name evidence="2" type="ORF">NMOB1V02_LOCUS12071</name>
</gene>
<dbReference type="Proteomes" id="UP000678499">
    <property type="component" value="Unassembled WGS sequence"/>
</dbReference>
<dbReference type="EMBL" id="OA890317">
    <property type="protein sequence ID" value="CAD7284465.1"/>
    <property type="molecule type" value="Genomic_DNA"/>
</dbReference>
<protein>
    <recommendedName>
        <fullName evidence="4">Secreted protein</fullName>
    </recommendedName>
</protein>
<accession>A0A7R9BZE8</accession>
<evidence type="ECO:0000256" key="1">
    <source>
        <dbReference type="SAM" id="SignalP"/>
    </source>
</evidence>
<reference evidence="2" key="1">
    <citation type="submission" date="2020-11" db="EMBL/GenBank/DDBJ databases">
        <authorList>
            <person name="Tran Van P."/>
        </authorList>
    </citation>
    <scope>NUCLEOTIDE SEQUENCE</scope>
</reference>
<proteinExistence type="predicted"/>
<sequence length="77" mass="8377">MRPRDDVVVGLFFFLTSLSTVSASSSESTASRRRTSSLTCEVCMGDCSSNKRDSMIEECPPAFPDSCAAVYNRNGEL</sequence>
<feature type="chain" id="PRO_5036210402" description="Secreted protein" evidence="1">
    <location>
        <begin position="24"/>
        <end position="77"/>
    </location>
</feature>
<name>A0A7R9BZE8_9CRUS</name>